<dbReference type="AlphaFoldDB" id="A0A1X9NNV8"/>
<dbReference type="EMBL" id="CP019343">
    <property type="protein sequence ID" value="ARN76427.1"/>
    <property type="molecule type" value="Genomic_DNA"/>
</dbReference>
<sequence length="256" mass="28189">MFFLHGSNNSADIIRMATAYEFDQLAEQHGYIMVYPQGYKKHWNDCRGSASYAANTDNIDDIAFFKAMINYFVDKASIDREQVFVAGISNGGQLAYKLAFESPESVTAIATFAANLPEQSNLDCSQSGQPISVAIFNGTEDAINPYNGGLVDLFGDTSRGVVLSTRETVDYWLRLAGITSAAQEKTLPERDGLAHTSVIEQRWQNNEGIQVRFYSLQGSGHVMPSTITRAPRILGEKSGDISGAEEIIDFFLNQSE</sequence>
<dbReference type="Proteomes" id="UP000193450">
    <property type="component" value="Chromosome"/>
</dbReference>
<keyword evidence="4" id="KW-1185">Reference proteome</keyword>
<dbReference type="PANTHER" id="PTHR43037">
    <property type="entry name" value="UNNAMED PRODUCT-RELATED"/>
    <property type="match status" value="1"/>
</dbReference>
<keyword evidence="2" id="KW-0378">Hydrolase</keyword>
<dbReference type="KEGG" id="osg:BST96_14615"/>
<evidence type="ECO:0000313" key="3">
    <source>
        <dbReference type="EMBL" id="ARN76427.1"/>
    </source>
</evidence>
<dbReference type="Gene3D" id="3.40.50.1820">
    <property type="entry name" value="alpha/beta hydrolase"/>
    <property type="match status" value="1"/>
</dbReference>
<dbReference type="InterPro" id="IPR010126">
    <property type="entry name" value="Esterase_phb"/>
</dbReference>
<dbReference type="InterPro" id="IPR050955">
    <property type="entry name" value="Plant_Biomass_Hydrol_Est"/>
</dbReference>
<evidence type="ECO:0000313" key="4">
    <source>
        <dbReference type="Proteomes" id="UP000193450"/>
    </source>
</evidence>
<dbReference type="SUPFAM" id="SSF53474">
    <property type="entry name" value="alpha/beta-Hydrolases"/>
    <property type="match status" value="1"/>
</dbReference>
<keyword evidence="1" id="KW-0732">Signal</keyword>
<evidence type="ECO:0000256" key="2">
    <source>
        <dbReference type="ARBA" id="ARBA00022801"/>
    </source>
</evidence>
<accession>A0A1X9NNV8</accession>
<dbReference type="PANTHER" id="PTHR43037:SF1">
    <property type="entry name" value="BLL1128 PROTEIN"/>
    <property type="match status" value="1"/>
</dbReference>
<evidence type="ECO:0008006" key="5">
    <source>
        <dbReference type="Google" id="ProtNLM"/>
    </source>
</evidence>
<reference evidence="3 4" key="1">
    <citation type="submission" date="2016-11" db="EMBL/GenBank/DDBJ databases">
        <title>Trade-off between light-utilization and light-protection in marine flavobacteria.</title>
        <authorList>
            <person name="Kumagai Y."/>
        </authorList>
    </citation>
    <scope>NUCLEOTIDE SEQUENCE [LARGE SCALE GENOMIC DNA]</scope>
    <source>
        <strain evidence="3 4">NBRC 107125</strain>
    </source>
</reference>
<gene>
    <name evidence="3" type="ORF">BST96_14615</name>
</gene>
<name>A0A1X9NNV8_9GAMM</name>
<dbReference type="STRING" id="716816.BST96_14615"/>
<organism evidence="3 4">
    <name type="scientific">Oceanicoccus sagamiensis</name>
    <dbReference type="NCBI Taxonomy" id="716816"/>
    <lineage>
        <taxon>Bacteria</taxon>
        <taxon>Pseudomonadati</taxon>
        <taxon>Pseudomonadota</taxon>
        <taxon>Gammaproteobacteria</taxon>
        <taxon>Cellvibrionales</taxon>
        <taxon>Spongiibacteraceae</taxon>
        <taxon>Oceanicoccus</taxon>
    </lineage>
</organism>
<dbReference type="InterPro" id="IPR029058">
    <property type="entry name" value="AB_hydrolase_fold"/>
</dbReference>
<proteinExistence type="predicted"/>
<dbReference type="Pfam" id="PF10503">
    <property type="entry name" value="Esterase_PHB"/>
    <property type="match status" value="1"/>
</dbReference>
<dbReference type="GO" id="GO:0016787">
    <property type="term" value="F:hydrolase activity"/>
    <property type="evidence" value="ECO:0007669"/>
    <property type="project" value="UniProtKB-KW"/>
</dbReference>
<protein>
    <recommendedName>
        <fullName evidence="5">Phospholipase/carboxylesterase/thioesterase domain-containing protein</fullName>
    </recommendedName>
</protein>
<evidence type="ECO:0000256" key="1">
    <source>
        <dbReference type="ARBA" id="ARBA00022729"/>
    </source>
</evidence>
<dbReference type="GO" id="GO:0005576">
    <property type="term" value="C:extracellular region"/>
    <property type="evidence" value="ECO:0007669"/>
    <property type="project" value="InterPro"/>
</dbReference>